<evidence type="ECO:0000313" key="4">
    <source>
        <dbReference type="EMBL" id="BBM37174.1"/>
    </source>
</evidence>
<dbReference type="Pfam" id="PF02571">
    <property type="entry name" value="CbiJ"/>
    <property type="match status" value="1"/>
</dbReference>
<dbReference type="NCBIfam" id="TIGR00715">
    <property type="entry name" value="precor6x_red"/>
    <property type="match status" value="1"/>
</dbReference>
<comment type="pathway">
    <text evidence="1">Cofactor biosynthesis; adenosylcobalamin biosynthesis.</text>
</comment>
<dbReference type="PANTHER" id="PTHR36925:SF1">
    <property type="entry name" value="COBALT-PRECORRIN-6A REDUCTASE"/>
    <property type="match status" value="1"/>
</dbReference>
<organism evidence="4 5">
    <name type="scientific">Pseudoleptotrichia goodfellowii</name>
    <dbReference type="NCBI Taxonomy" id="157692"/>
    <lineage>
        <taxon>Bacteria</taxon>
        <taxon>Fusobacteriati</taxon>
        <taxon>Fusobacteriota</taxon>
        <taxon>Fusobacteriia</taxon>
        <taxon>Fusobacteriales</taxon>
        <taxon>Leptotrichiaceae</taxon>
        <taxon>Pseudoleptotrichia</taxon>
    </lineage>
</organism>
<reference evidence="4 5" key="1">
    <citation type="submission" date="2019-07" db="EMBL/GenBank/DDBJ databases">
        <title>Complete Genome Sequence of Leptotrichia goodfellowii Strain JCM 16774.</title>
        <authorList>
            <person name="Watanabe S."/>
            <person name="Cui L."/>
        </authorList>
    </citation>
    <scope>NUCLEOTIDE SEQUENCE [LARGE SCALE GENOMIC DNA]</scope>
    <source>
        <strain evidence="4 5">JCM16774</strain>
    </source>
</reference>
<evidence type="ECO:0000256" key="1">
    <source>
        <dbReference type="ARBA" id="ARBA00004953"/>
    </source>
</evidence>
<dbReference type="UniPathway" id="UPA00148"/>
<dbReference type="PROSITE" id="PS51014">
    <property type="entry name" value="COBK_CBIJ"/>
    <property type="match status" value="1"/>
</dbReference>
<gene>
    <name evidence="4" type="primary">cobK</name>
    <name evidence="4" type="ORF">JCM16774_2133</name>
</gene>
<proteinExistence type="predicted"/>
<evidence type="ECO:0000256" key="3">
    <source>
        <dbReference type="ARBA" id="ARBA00023002"/>
    </source>
</evidence>
<dbReference type="EMBL" id="AP019822">
    <property type="protein sequence ID" value="BBM37174.1"/>
    <property type="molecule type" value="Genomic_DNA"/>
</dbReference>
<keyword evidence="3" id="KW-0560">Oxidoreductase</keyword>
<keyword evidence="2" id="KW-0169">Cobalamin biosynthesis</keyword>
<dbReference type="RefSeq" id="WP_026738269.1">
    <property type="nucleotide sequence ID" value="NZ_AP019822.1"/>
</dbReference>
<evidence type="ECO:0000313" key="5">
    <source>
        <dbReference type="Proteomes" id="UP000321606"/>
    </source>
</evidence>
<dbReference type="GO" id="GO:0009236">
    <property type="term" value="P:cobalamin biosynthetic process"/>
    <property type="evidence" value="ECO:0007669"/>
    <property type="project" value="UniProtKB-UniPathway"/>
</dbReference>
<dbReference type="KEGG" id="lgo:JCM16774_2133"/>
<dbReference type="InterPro" id="IPR003723">
    <property type="entry name" value="Precorrin-6x_reduct"/>
</dbReference>
<protein>
    <submittedName>
        <fullName evidence="4">Precorrin-6A reductase</fullName>
    </submittedName>
</protein>
<dbReference type="PANTHER" id="PTHR36925">
    <property type="entry name" value="COBALT-PRECORRIN-6A REDUCTASE"/>
    <property type="match status" value="1"/>
</dbReference>
<dbReference type="GO" id="GO:0016994">
    <property type="term" value="F:precorrin-6A reductase activity"/>
    <property type="evidence" value="ECO:0007669"/>
    <property type="project" value="InterPro"/>
</dbReference>
<dbReference type="STRING" id="714315.GCA_000516535_02128"/>
<accession>A0A510JD58</accession>
<dbReference type="Proteomes" id="UP000321606">
    <property type="component" value="Chromosome"/>
</dbReference>
<dbReference type="AlphaFoldDB" id="A0A510JD58"/>
<name>A0A510JD58_9FUSO</name>
<evidence type="ECO:0000256" key="2">
    <source>
        <dbReference type="ARBA" id="ARBA00022573"/>
    </source>
</evidence>
<dbReference type="OrthoDB" id="9780707at2"/>
<sequence>MIWIIGGTKDSRDILERLIKETDKDIIVSTATGYGGKLLEEYTENNGNGKREIKVISERLNEEQMKALIKENNITEIVDASHPYAINVSNSVIKVKNETGIKYIRFERKMLDYGNDKVEKFDSLEEVNNYVKGLSGKNILSTLGSNNLGDIKEMGENNNLYVRILPTTDSIKKAEDLGYLPSRIIAVQGPIDKVLNKAMLESYKIDYLITKESGATGGEQEKVEACRENGTTVLVVKRPFVDYGTVYNEIDDLMKEFR</sequence>